<name>A0A974PRS7_9HYPH</name>
<dbReference type="EMBL" id="CP063362">
    <property type="protein sequence ID" value="QRG07970.1"/>
    <property type="molecule type" value="Genomic_DNA"/>
</dbReference>
<dbReference type="RefSeq" id="WP_203194884.1">
    <property type="nucleotide sequence ID" value="NZ_CP063362.1"/>
</dbReference>
<dbReference type="GO" id="GO:0015645">
    <property type="term" value="F:fatty acid ligase activity"/>
    <property type="evidence" value="ECO:0007669"/>
    <property type="project" value="TreeGrafter"/>
</dbReference>
<feature type="domain" description="AMP-dependent synthetase/ligase" evidence="5">
    <location>
        <begin position="32"/>
        <end position="400"/>
    </location>
</feature>
<evidence type="ECO:0000256" key="4">
    <source>
        <dbReference type="ARBA" id="ARBA00022840"/>
    </source>
</evidence>
<dbReference type="SUPFAM" id="SSF56801">
    <property type="entry name" value="Acetyl-CoA synthetase-like"/>
    <property type="match status" value="1"/>
</dbReference>
<dbReference type="InterPro" id="IPR000873">
    <property type="entry name" value="AMP-dep_synth/lig_dom"/>
</dbReference>
<dbReference type="GO" id="GO:0006637">
    <property type="term" value="P:acyl-CoA metabolic process"/>
    <property type="evidence" value="ECO:0007669"/>
    <property type="project" value="TreeGrafter"/>
</dbReference>
<evidence type="ECO:0000259" key="6">
    <source>
        <dbReference type="Pfam" id="PF13193"/>
    </source>
</evidence>
<dbReference type="GO" id="GO:0016405">
    <property type="term" value="F:CoA-ligase activity"/>
    <property type="evidence" value="ECO:0007669"/>
    <property type="project" value="UniProtKB-ARBA"/>
</dbReference>
<dbReference type="GO" id="GO:0006633">
    <property type="term" value="P:fatty acid biosynthetic process"/>
    <property type="evidence" value="ECO:0007669"/>
    <property type="project" value="TreeGrafter"/>
</dbReference>
<accession>A0A974PRS7</accession>
<gene>
    <name evidence="7" type="ORF">EZH22_06350</name>
</gene>
<dbReference type="GO" id="GO:0004321">
    <property type="term" value="F:fatty-acyl-CoA synthase activity"/>
    <property type="evidence" value="ECO:0007669"/>
    <property type="project" value="TreeGrafter"/>
</dbReference>
<keyword evidence="8" id="KW-1185">Reference proteome</keyword>
<dbReference type="InterPro" id="IPR042099">
    <property type="entry name" value="ANL_N_sf"/>
</dbReference>
<dbReference type="PANTHER" id="PTHR43605:SF10">
    <property type="entry name" value="ACYL-COA SYNTHETASE MEDIUM CHAIN FAMILY MEMBER 3"/>
    <property type="match status" value="1"/>
</dbReference>
<dbReference type="PROSITE" id="PS00455">
    <property type="entry name" value="AMP_BINDING"/>
    <property type="match status" value="1"/>
</dbReference>
<dbReference type="InterPro" id="IPR025110">
    <property type="entry name" value="AMP-bd_C"/>
</dbReference>
<evidence type="ECO:0000259" key="5">
    <source>
        <dbReference type="Pfam" id="PF00501"/>
    </source>
</evidence>
<dbReference type="Pfam" id="PF00501">
    <property type="entry name" value="AMP-binding"/>
    <property type="match status" value="1"/>
</dbReference>
<feature type="domain" description="AMP-binding enzyme C-terminal" evidence="6">
    <location>
        <begin position="450"/>
        <end position="528"/>
    </location>
</feature>
<keyword evidence="3" id="KW-0547">Nucleotide-binding</keyword>
<organism evidence="7 8">
    <name type="scientific">Xanthobacter dioxanivorans</name>
    <dbReference type="NCBI Taxonomy" id="2528964"/>
    <lineage>
        <taxon>Bacteria</taxon>
        <taxon>Pseudomonadati</taxon>
        <taxon>Pseudomonadota</taxon>
        <taxon>Alphaproteobacteria</taxon>
        <taxon>Hyphomicrobiales</taxon>
        <taxon>Xanthobacteraceae</taxon>
        <taxon>Xanthobacter</taxon>
    </lineage>
</organism>
<dbReference type="Gene3D" id="3.40.50.12780">
    <property type="entry name" value="N-terminal domain of ligase-like"/>
    <property type="match status" value="1"/>
</dbReference>
<keyword evidence="2" id="KW-0436">Ligase</keyword>
<dbReference type="InterPro" id="IPR045851">
    <property type="entry name" value="AMP-bd_C_sf"/>
</dbReference>
<evidence type="ECO:0000313" key="7">
    <source>
        <dbReference type="EMBL" id="QRG07970.1"/>
    </source>
</evidence>
<reference evidence="7 8" key="1">
    <citation type="submission" date="2020-10" db="EMBL/GenBank/DDBJ databases">
        <title>Degradation of 1,4-Dioxane by Xanthobacter sp. YN2, via a Novel Group-2 Soluble Di-Iron Monooxygenase.</title>
        <authorList>
            <person name="Ma F."/>
            <person name="Wang Y."/>
            <person name="Yang J."/>
            <person name="Guo H."/>
            <person name="Su D."/>
            <person name="Yu L."/>
        </authorList>
    </citation>
    <scope>NUCLEOTIDE SEQUENCE [LARGE SCALE GENOMIC DNA]</scope>
    <source>
        <strain evidence="7 8">YN2</strain>
    </source>
</reference>
<comment type="similarity">
    <text evidence="1">Belongs to the ATP-dependent AMP-binding enzyme family.</text>
</comment>
<evidence type="ECO:0000256" key="2">
    <source>
        <dbReference type="ARBA" id="ARBA00022598"/>
    </source>
</evidence>
<keyword evidence="4" id="KW-0067">ATP-binding</keyword>
<evidence type="ECO:0000256" key="3">
    <source>
        <dbReference type="ARBA" id="ARBA00022741"/>
    </source>
</evidence>
<dbReference type="AlphaFoldDB" id="A0A974PRS7"/>
<dbReference type="Proteomes" id="UP000596427">
    <property type="component" value="Chromosome"/>
</dbReference>
<dbReference type="Gene3D" id="3.30.300.30">
    <property type="match status" value="1"/>
</dbReference>
<proteinExistence type="inferred from homology"/>
<evidence type="ECO:0000313" key="8">
    <source>
        <dbReference type="Proteomes" id="UP000596427"/>
    </source>
</evidence>
<sequence>MLAHSSDYERRRRAFHWDIPSRYNMAVHACDAVAARAPDRPAVFLPAGDGFRPVSYAALAALSNRLAHALLAHGVAPGDRVGILLPQSLEVLVTHLAVYKMGAIAVPLAGAFGVDAIAYRLADSGAKALVTDDAGLAKPAARPEALALVVGVDGARGGAEGAVLAFSDLLDAASDRPLDIASGPDDPALMIYTSGTTGQPKGALHGHRVLLPHVSGVTFTHEGIGQAGDRMWTPSDWAWAGGLLNTVLPALALGVPVVAQPRGKFDPEAAFALLARAEVRNVFIPPTALKMMRTVQNPGARFGFRLRTVGSAGEALGAETFEWGREALGVPVNEFYGQTECNYVIGSSAALGVAKAGATGKAVPGHEVAVLGEDGEVLPPGRMGQIAVRTPDPVMFLRYWNRPEATADKVKDGWLITGDLARMDEEGYFHFLGRDDDVITSAGYRIGPAEIEDVLIRHPAVAIAAAVGKKDPLRTEIVKAVIVPMPGVVPTPELEADIRDFVRTRLAAYEYPREIVFVNELPLTTTGKVIRRLLRE</sequence>
<dbReference type="InterPro" id="IPR051087">
    <property type="entry name" value="Mitochondrial_ACSM"/>
</dbReference>
<dbReference type="PANTHER" id="PTHR43605">
    <property type="entry name" value="ACYL-COENZYME A SYNTHETASE"/>
    <property type="match status" value="1"/>
</dbReference>
<dbReference type="GO" id="GO:0005524">
    <property type="term" value="F:ATP binding"/>
    <property type="evidence" value="ECO:0007669"/>
    <property type="project" value="UniProtKB-KW"/>
</dbReference>
<dbReference type="InterPro" id="IPR020845">
    <property type="entry name" value="AMP-binding_CS"/>
</dbReference>
<evidence type="ECO:0000256" key="1">
    <source>
        <dbReference type="ARBA" id="ARBA00006432"/>
    </source>
</evidence>
<dbReference type="KEGG" id="xdi:EZH22_06350"/>
<protein>
    <submittedName>
        <fullName evidence="7">AMP-binding protein</fullName>
    </submittedName>
</protein>
<dbReference type="Pfam" id="PF13193">
    <property type="entry name" value="AMP-binding_C"/>
    <property type="match status" value="1"/>
</dbReference>